<gene>
    <name evidence="1" type="ORF">EAS64_42110</name>
</gene>
<protein>
    <submittedName>
        <fullName evidence="1">Uncharacterized protein</fullName>
    </submittedName>
</protein>
<dbReference type="EMBL" id="RPFW01000014">
    <property type="protein sequence ID" value="TVY99040.1"/>
    <property type="molecule type" value="Genomic_DNA"/>
</dbReference>
<keyword evidence="2" id="KW-1185">Reference proteome</keyword>
<name>A0A6P2BMZ1_9ACTN</name>
<comment type="caution">
    <text evidence="1">The sequence shown here is derived from an EMBL/GenBank/DDBJ whole genome shotgun (WGS) entry which is preliminary data.</text>
</comment>
<sequence>MPPRYEICVAGRLDEAAGRALAGLDVSTRGAVTIIAGEFDQAALHGLLDRIRSLGLDLLEARRIHGSARIPSRDRRKESR</sequence>
<dbReference type="OrthoDB" id="4828421at2"/>
<proteinExistence type="predicted"/>
<accession>A0A6P2BMZ1</accession>
<evidence type="ECO:0000313" key="2">
    <source>
        <dbReference type="Proteomes" id="UP000460272"/>
    </source>
</evidence>
<dbReference type="RefSeq" id="WP_145862333.1">
    <property type="nucleotide sequence ID" value="NZ_RPFW01000014.1"/>
</dbReference>
<dbReference type="AlphaFoldDB" id="A0A6P2BMZ1"/>
<organism evidence="1 2">
    <name type="scientific">Trebonia kvetii</name>
    <dbReference type="NCBI Taxonomy" id="2480626"/>
    <lineage>
        <taxon>Bacteria</taxon>
        <taxon>Bacillati</taxon>
        <taxon>Actinomycetota</taxon>
        <taxon>Actinomycetes</taxon>
        <taxon>Streptosporangiales</taxon>
        <taxon>Treboniaceae</taxon>
        <taxon>Trebonia</taxon>
    </lineage>
</organism>
<reference evidence="1 2" key="1">
    <citation type="submission" date="2018-11" db="EMBL/GenBank/DDBJ databases">
        <title>Trebonia kvetii gen.nov., sp.nov., a novel acidophilic actinobacterium, and proposal of the new actinobacterial family Treboniaceae fam. nov.</title>
        <authorList>
            <person name="Rapoport D."/>
            <person name="Sagova-Mareckova M."/>
            <person name="Sedlacek I."/>
            <person name="Provaznik J."/>
            <person name="Kralova S."/>
            <person name="Pavlinic D."/>
            <person name="Benes V."/>
            <person name="Kopecky J."/>
        </authorList>
    </citation>
    <scope>NUCLEOTIDE SEQUENCE [LARGE SCALE GENOMIC DNA]</scope>
    <source>
        <strain evidence="1 2">15Tr583</strain>
    </source>
</reference>
<evidence type="ECO:0000313" key="1">
    <source>
        <dbReference type="EMBL" id="TVY99040.1"/>
    </source>
</evidence>
<dbReference type="Proteomes" id="UP000460272">
    <property type="component" value="Unassembled WGS sequence"/>
</dbReference>